<sequence>MKFVFKILAKYVRKINARQFKMKLINLIPNIIFDPKLVYRRKTYEIFTKISNSQIYYMNFRKHQEQQVAYL</sequence>
<keyword evidence="2" id="KW-1185">Reference proteome</keyword>
<evidence type="ECO:0000313" key="1">
    <source>
        <dbReference type="EMBL" id="CAD8082058.1"/>
    </source>
</evidence>
<proteinExistence type="predicted"/>
<name>A0A8S1MNL0_PARPR</name>
<reference evidence="1" key="1">
    <citation type="submission" date="2021-01" db="EMBL/GenBank/DDBJ databases">
        <authorList>
            <consortium name="Genoscope - CEA"/>
            <person name="William W."/>
        </authorList>
    </citation>
    <scope>NUCLEOTIDE SEQUENCE</scope>
</reference>
<evidence type="ECO:0000313" key="2">
    <source>
        <dbReference type="Proteomes" id="UP000688137"/>
    </source>
</evidence>
<dbReference type="Proteomes" id="UP000688137">
    <property type="component" value="Unassembled WGS sequence"/>
</dbReference>
<protein>
    <submittedName>
        <fullName evidence="1">Uncharacterized protein</fullName>
    </submittedName>
</protein>
<gene>
    <name evidence="1" type="ORF">PPRIM_AZ9-3.1.T0670059</name>
</gene>
<comment type="caution">
    <text evidence="1">The sequence shown here is derived from an EMBL/GenBank/DDBJ whole genome shotgun (WGS) entry which is preliminary data.</text>
</comment>
<dbReference type="AlphaFoldDB" id="A0A8S1MNL0"/>
<accession>A0A8S1MNL0</accession>
<organism evidence="1 2">
    <name type="scientific">Paramecium primaurelia</name>
    <dbReference type="NCBI Taxonomy" id="5886"/>
    <lineage>
        <taxon>Eukaryota</taxon>
        <taxon>Sar</taxon>
        <taxon>Alveolata</taxon>
        <taxon>Ciliophora</taxon>
        <taxon>Intramacronucleata</taxon>
        <taxon>Oligohymenophorea</taxon>
        <taxon>Peniculida</taxon>
        <taxon>Parameciidae</taxon>
        <taxon>Paramecium</taxon>
    </lineage>
</organism>
<dbReference type="EMBL" id="CAJJDM010000070">
    <property type="protein sequence ID" value="CAD8082058.1"/>
    <property type="molecule type" value="Genomic_DNA"/>
</dbReference>